<sequence>MGKQSESSAKKRKISKKESPCPIKNYSRKQPAVDALTTSYNEEVRPLLDAVHRLRQLKIMQEGIQLPTIVVVGDQSSYVCVRNGIGSESYEKARESEEKLFMTHHLLSRIDKSIAGIPVLAQKLMQIQAQSIAKCLPDIEKKINEKLNSNLSELEDMPQNLLSVADAMRASIQIISKARETLKKLLIRGEFEDYPNENKMHGTARLAEMLDDYKNDLPADFPTKGSFLVEEIAILEEARCISLPNFLPKTAFITLLQMKVKEISGIPHHFVLKAWNYVEYLVLRVLEKEAENYPSLQACTRSAAQNLVEKMRRKSRQAMKEILEMEMATNYTCSRDFTDTWVELMEGQGAFMDVIYDHSKPTKINIKKIGQVDVSHLRGKHEGSAEQAFDTKMRLISYWNCVVLRLVDAVALHICKAVKILVDDEFENEIINQVIGSKQNEIEKMLEESPTISEKKERLQKSIQLLKESKEVMGMIMNRISVNSSD</sequence>
<dbReference type="GO" id="GO:0008017">
    <property type="term" value="F:microtubule binding"/>
    <property type="evidence" value="ECO:0007669"/>
    <property type="project" value="TreeGrafter"/>
</dbReference>
<dbReference type="PANTHER" id="PTHR11566">
    <property type="entry name" value="DYNAMIN"/>
    <property type="match status" value="1"/>
</dbReference>
<gene>
    <name evidence="4" type="primary">DRP4C</name>
    <name evidence="4" type="ORF">KSP39_PZI020559</name>
</gene>
<dbReference type="Gene3D" id="1.20.120.1240">
    <property type="entry name" value="Dynamin, middle domain"/>
    <property type="match status" value="1"/>
</dbReference>
<dbReference type="Pfam" id="PF01031">
    <property type="entry name" value="Dynamin_M"/>
    <property type="match status" value="1"/>
</dbReference>
<dbReference type="InterPro" id="IPR003130">
    <property type="entry name" value="GED"/>
</dbReference>
<evidence type="ECO:0000259" key="3">
    <source>
        <dbReference type="PROSITE" id="PS51388"/>
    </source>
</evidence>
<comment type="caution">
    <text evidence="4">The sequence shown here is derived from an EMBL/GenBank/DDBJ whole genome shotgun (WGS) entry which is preliminary data.</text>
</comment>
<evidence type="ECO:0000313" key="5">
    <source>
        <dbReference type="Proteomes" id="UP001418222"/>
    </source>
</evidence>
<feature type="region of interest" description="Disordered" evidence="2">
    <location>
        <begin position="1"/>
        <end position="26"/>
    </location>
</feature>
<dbReference type="PROSITE" id="PS51388">
    <property type="entry name" value="GED"/>
    <property type="match status" value="1"/>
</dbReference>
<dbReference type="InterPro" id="IPR000375">
    <property type="entry name" value="Dynamin_stalk"/>
</dbReference>
<dbReference type="PANTHER" id="PTHR11566:SF173">
    <property type="entry name" value="DYNAMIN-RELATED PROTEIN 4C"/>
    <property type="match status" value="1"/>
</dbReference>
<dbReference type="InterPro" id="IPR020850">
    <property type="entry name" value="GED_dom"/>
</dbReference>
<dbReference type="Proteomes" id="UP001418222">
    <property type="component" value="Unassembled WGS sequence"/>
</dbReference>
<proteinExistence type="predicted"/>
<dbReference type="SMART" id="SM00302">
    <property type="entry name" value="GED"/>
    <property type="match status" value="1"/>
</dbReference>
<dbReference type="GO" id="GO:0005525">
    <property type="term" value="F:GTP binding"/>
    <property type="evidence" value="ECO:0007669"/>
    <property type="project" value="InterPro"/>
</dbReference>
<evidence type="ECO:0000256" key="2">
    <source>
        <dbReference type="SAM" id="MobiDB-lite"/>
    </source>
</evidence>
<dbReference type="EMBL" id="JBBWWQ010000018">
    <property type="protein sequence ID" value="KAK8921019.1"/>
    <property type="molecule type" value="Genomic_DNA"/>
</dbReference>
<feature type="coiled-coil region" evidence="1">
    <location>
        <begin position="301"/>
        <end position="328"/>
    </location>
</feature>
<dbReference type="InterPro" id="IPR027417">
    <property type="entry name" value="P-loop_NTPase"/>
</dbReference>
<keyword evidence="5" id="KW-1185">Reference proteome</keyword>
<dbReference type="GO" id="GO:0016020">
    <property type="term" value="C:membrane"/>
    <property type="evidence" value="ECO:0007669"/>
    <property type="project" value="TreeGrafter"/>
</dbReference>
<feature type="domain" description="GED" evidence="3">
    <location>
        <begin position="388"/>
        <end position="481"/>
    </location>
</feature>
<organism evidence="4 5">
    <name type="scientific">Platanthera zijinensis</name>
    <dbReference type="NCBI Taxonomy" id="2320716"/>
    <lineage>
        <taxon>Eukaryota</taxon>
        <taxon>Viridiplantae</taxon>
        <taxon>Streptophyta</taxon>
        <taxon>Embryophyta</taxon>
        <taxon>Tracheophyta</taxon>
        <taxon>Spermatophyta</taxon>
        <taxon>Magnoliopsida</taxon>
        <taxon>Liliopsida</taxon>
        <taxon>Asparagales</taxon>
        <taxon>Orchidaceae</taxon>
        <taxon>Orchidoideae</taxon>
        <taxon>Orchideae</taxon>
        <taxon>Orchidinae</taxon>
        <taxon>Platanthera</taxon>
    </lineage>
</organism>
<evidence type="ECO:0000313" key="4">
    <source>
        <dbReference type="EMBL" id="KAK8921019.1"/>
    </source>
</evidence>
<dbReference type="Gene3D" id="3.40.50.300">
    <property type="entry name" value="P-loop containing nucleotide triphosphate hydrolases"/>
    <property type="match status" value="2"/>
</dbReference>
<dbReference type="GO" id="GO:0003924">
    <property type="term" value="F:GTPase activity"/>
    <property type="evidence" value="ECO:0007669"/>
    <property type="project" value="InterPro"/>
</dbReference>
<protein>
    <submittedName>
        <fullName evidence="4">Dynamin-related protein 4C</fullName>
    </submittedName>
</protein>
<dbReference type="GO" id="GO:0005737">
    <property type="term" value="C:cytoplasm"/>
    <property type="evidence" value="ECO:0007669"/>
    <property type="project" value="TreeGrafter"/>
</dbReference>
<evidence type="ECO:0000256" key="1">
    <source>
        <dbReference type="SAM" id="Coils"/>
    </source>
</evidence>
<dbReference type="InterPro" id="IPR022812">
    <property type="entry name" value="Dynamin"/>
</dbReference>
<name>A0AAP0AYZ5_9ASPA</name>
<dbReference type="GO" id="GO:0005874">
    <property type="term" value="C:microtubule"/>
    <property type="evidence" value="ECO:0007669"/>
    <property type="project" value="TreeGrafter"/>
</dbReference>
<keyword evidence="1" id="KW-0175">Coiled coil</keyword>
<dbReference type="Pfam" id="PF02212">
    <property type="entry name" value="GED"/>
    <property type="match status" value="1"/>
</dbReference>
<accession>A0AAP0AYZ5</accession>
<reference evidence="4 5" key="1">
    <citation type="journal article" date="2022" name="Nat. Plants">
        <title>Genomes of leafy and leafless Platanthera orchids illuminate the evolution of mycoheterotrophy.</title>
        <authorList>
            <person name="Li M.H."/>
            <person name="Liu K.W."/>
            <person name="Li Z."/>
            <person name="Lu H.C."/>
            <person name="Ye Q.L."/>
            <person name="Zhang D."/>
            <person name="Wang J.Y."/>
            <person name="Li Y.F."/>
            <person name="Zhong Z.M."/>
            <person name="Liu X."/>
            <person name="Yu X."/>
            <person name="Liu D.K."/>
            <person name="Tu X.D."/>
            <person name="Liu B."/>
            <person name="Hao Y."/>
            <person name="Liao X.Y."/>
            <person name="Jiang Y.T."/>
            <person name="Sun W.H."/>
            <person name="Chen J."/>
            <person name="Chen Y.Q."/>
            <person name="Ai Y."/>
            <person name="Zhai J.W."/>
            <person name="Wu S.S."/>
            <person name="Zhou Z."/>
            <person name="Hsiao Y.Y."/>
            <person name="Wu W.L."/>
            <person name="Chen Y.Y."/>
            <person name="Lin Y.F."/>
            <person name="Hsu J.L."/>
            <person name="Li C.Y."/>
            <person name="Wang Z.W."/>
            <person name="Zhao X."/>
            <person name="Zhong W.Y."/>
            <person name="Ma X.K."/>
            <person name="Ma L."/>
            <person name="Huang J."/>
            <person name="Chen G.Z."/>
            <person name="Huang M.Z."/>
            <person name="Huang L."/>
            <person name="Peng D.H."/>
            <person name="Luo Y.B."/>
            <person name="Zou S.Q."/>
            <person name="Chen S.P."/>
            <person name="Lan S."/>
            <person name="Tsai W.C."/>
            <person name="Van de Peer Y."/>
            <person name="Liu Z.J."/>
        </authorList>
    </citation>
    <scope>NUCLEOTIDE SEQUENCE [LARGE SCALE GENOMIC DNA]</scope>
    <source>
        <strain evidence="4">Lor287</strain>
    </source>
</reference>
<dbReference type="AlphaFoldDB" id="A0AAP0AYZ5"/>